<keyword evidence="1" id="KW-0732">Signal</keyword>
<sequence>MRKLHLYIFQFFILFFALLSKNLAHTSFTLSIGKNLYWDILKGFKINVEFSNILRDSSVRFFIDSYITSELFKCYLNNRSYNKYDLIDHLERKIINDYFAKINREYTDRYELRRFLERLILDKERSVIDFMEHFSYNTYNIKEKYNSLLKKIYNESSEIEKLYMDALSASKEINSSLYKYDELESESDYNYYTEKNKSKFYSLKNLLSELRNKITTLNNLNYKVKQLQGDIKSNIFKYESSSYDSMDTRILDQLKDISFMSVFDLENKITEAKYDLKKKIGILDNKVSKISNGIGIEERNVKLYDFSDVKDTILTEEEVRKEYEEYIKSIESNSESDSGRMYDNFEKLLMLLEKHKYWLEHQNPFSYCQRKDILQVLNVSLQISEKLLNYFNQASDHLVKLYENLFDEINKYLYKEDYDTNANVYNLCWDEIQNFRTSDFLMASNRFSHAIFILQKRIRLFKSKNNHLEGEQISNLDRIINSLQNIKTSLKLRKSEFVKLVHSPENMSTLRSNIGYRIDLFREKFLNLKSNMNSFEAATGQLHSEVDNVLNVVSNIIYHDNLVDDFENMRKLWKAYVKNNYGYYNNDNRLTKAYEENKNIIFPPDFDLTKSSEVSENINKNVLSSSYFNILYNNVISRFDSLKSQSERIKLFSTVYRSVDSIIDLIKENRKVLRSKYKKIRKDILEMIEIRNYSKKNGQSYHRDLIEHEKSLVNNLQKLFLNKINLHKHLENSVELVKNNLYKNNLPSYCNAVEEFITKYFITISKWKEFINENKRIIPSNIIYKIESV</sequence>
<dbReference type="VEuPathDB" id="PlasmoDB:PRELSG_1346100"/>
<dbReference type="EMBL" id="LN835308">
    <property type="protein sequence ID" value="CRH04087.1"/>
    <property type="molecule type" value="Genomic_DNA"/>
</dbReference>
<dbReference type="OrthoDB" id="392364at2759"/>
<gene>
    <name evidence="2" type="ORF">PRELSG_1346100</name>
</gene>
<dbReference type="KEGG" id="prel:PRELSG_1346100"/>
<dbReference type="AlphaFoldDB" id="A0A1J1HE61"/>
<dbReference type="RefSeq" id="XP_028536093.1">
    <property type="nucleotide sequence ID" value="XM_028679004.1"/>
</dbReference>
<protein>
    <recommendedName>
        <fullName evidence="4">Reticulocyte binding protein</fullName>
    </recommendedName>
</protein>
<reference evidence="2 3" key="1">
    <citation type="submission" date="2015-04" db="EMBL/GenBank/DDBJ databases">
        <authorList>
            <consortium name="Pathogen Informatics"/>
        </authorList>
    </citation>
    <scope>NUCLEOTIDE SEQUENCE [LARGE SCALE GENOMIC DNA]</scope>
    <source>
        <strain evidence="2 3">SGS1</strain>
    </source>
</reference>
<organism evidence="2 3">
    <name type="scientific">Plasmodium relictum</name>
    <dbReference type="NCBI Taxonomy" id="85471"/>
    <lineage>
        <taxon>Eukaryota</taxon>
        <taxon>Sar</taxon>
        <taxon>Alveolata</taxon>
        <taxon>Apicomplexa</taxon>
        <taxon>Aconoidasida</taxon>
        <taxon>Haemosporida</taxon>
        <taxon>Plasmodiidae</taxon>
        <taxon>Plasmodium</taxon>
        <taxon>Plasmodium (Haemamoeba)</taxon>
    </lineage>
</organism>
<evidence type="ECO:0000256" key="1">
    <source>
        <dbReference type="SAM" id="SignalP"/>
    </source>
</evidence>
<feature type="signal peptide" evidence="1">
    <location>
        <begin position="1"/>
        <end position="24"/>
    </location>
</feature>
<name>A0A1J1HE61_PLARL</name>
<feature type="chain" id="PRO_5013153656" description="Reticulocyte binding protein" evidence="1">
    <location>
        <begin position="25"/>
        <end position="789"/>
    </location>
</feature>
<keyword evidence="3" id="KW-1185">Reference proteome</keyword>
<evidence type="ECO:0008006" key="4">
    <source>
        <dbReference type="Google" id="ProtNLM"/>
    </source>
</evidence>
<evidence type="ECO:0000313" key="2">
    <source>
        <dbReference type="EMBL" id="CRH04087.1"/>
    </source>
</evidence>
<evidence type="ECO:0000313" key="3">
    <source>
        <dbReference type="Proteomes" id="UP000220158"/>
    </source>
</evidence>
<dbReference type="Proteomes" id="UP000220158">
    <property type="component" value="Chromosome 13"/>
</dbReference>
<accession>A0A1J1HE61</accession>
<dbReference type="GeneID" id="39738395"/>
<proteinExistence type="predicted"/>